<feature type="transmembrane region" description="Helical" evidence="6">
    <location>
        <begin position="356"/>
        <end position="375"/>
    </location>
</feature>
<dbReference type="AlphaFoldDB" id="A0A255Z8D1"/>
<reference evidence="8 9" key="1">
    <citation type="submission" date="2017-07" db="EMBL/GenBank/DDBJ databases">
        <title>Niveispirillum cyanobacteriorum sp. nov., isolated from cyanobacterial aggregates in a eutrophic lake.</title>
        <authorList>
            <person name="Cai H."/>
        </authorList>
    </citation>
    <scope>NUCLEOTIDE SEQUENCE [LARGE SCALE GENOMIC DNA]</scope>
    <source>
        <strain evidence="9">TH1-14</strain>
    </source>
</reference>
<feature type="transmembrane region" description="Helical" evidence="6">
    <location>
        <begin position="112"/>
        <end position="129"/>
    </location>
</feature>
<comment type="caution">
    <text evidence="8">The sequence shown here is derived from an EMBL/GenBank/DDBJ whole genome shotgun (WGS) entry which is preliminary data.</text>
</comment>
<evidence type="ECO:0000313" key="8">
    <source>
        <dbReference type="EMBL" id="OYQ37813.1"/>
    </source>
</evidence>
<evidence type="ECO:0000313" key="9">
    <source>
        <dbReference type="Proteomes" id="UP000216998"/>
    </source>
</evidence>
<dbReference type="PANTHER" id="PTHR23513">
    <property type="entry name" value="INTEGRAL MEMBRANE EFFLUX PROTEIN-RELATED"/>
    <property type="match status" value="1"/>
</dbReference>
<feature type="transmembrane region" description="Helical" evidence="6">
    <location>
        <begin position="160"/>
        <end position="180"/>
    </location>
</feature>
<evidence type="ECO:0000259" key="7">
    <source>
        <dbReference type="PROSITE" id="PS50850"/>
    </source>
</evidence>
<dbReference type="GO" id="GO:0005886">
    <property type="term" value="C:plasma membrane"/>
    <property type="evidence" value="ECO:0007669"/>
    <property type="project" value="UniProtKB-SubCell"/>
</dbReference>
<keyword evidence="9" id="KW-1185">Reference proteome</keyword>
<feature type="transmembrane region" description="Helical" evidence="6">
    <location>
        <begin position="265"/>
        <end position="285"/>
    </location>
</feature>
<dbReference type="PROSITE" id="PS50850">
    <property type="entry name" value="MFS"/>
    <property type="match status" value="1"/>
</dbReference>
<sequence length="436" mass="43794">MPHAEPAAADSFPLSPAGPLLASLLTSGLSALVAGLLSMTVPWALLSAGQSASVAGTAAFALQLPVALGMLLGGQLVDRVGRRRVLMLSNLLTAMLTGVAALLAMGVGTDRLTVVAGIIALLAAANFCGQPGTLAQDARIPELARLAALPLERANGLRKIVMSLGMMGGPAAAVLLVAVIGLVWTLVIAAELSVVIALVDAACFPAFRAKPRGDAGQTARPILRDPLLGSVAAIGALLVAIFTAMDEIVAPNLVIASGMGAGDLALFLSIAGASVMLANLLFALLGPALGRSISHRGLFIGGVGVMWAGTLLLATLPPALALVVGPVLIGLGVGPLWPLVVTAIHRQVAPQDRGRVIGTLSAAVILAQPVAALAAGPAVDILGAGAITWLIALLVGVALAMSIFCQCCGSFAGDRFCLNSKEPFPTVYIDPNPASP</sequence>
<dbReference type="InterPro" id="IPR020846">
    <property type="entry name" value="MFS_dom"/>
</dbReference>
<dbReference type="Pfam" id="PF07690">
    <property type="entry name" value="MFS_1"/>
    <property type="match status" value="1"/>
</dbReference>
<feature type="transmembrane region" description="Helical" evidence="6">
    <location>
        <begin position="381"/>
        <end position="405"/>
    </location>
</feature>
<name>A0A255Z8D1_9PROT</name>
<dbReference type="RefSeq" id="WP_094452618.1">
    <property type="nucleotide sequence ID" value="NZ_NOXU01000010.1"/>
</dbReference>
<proteinExistence type="predicted"/>
<feature type="transmembrane region" description="Helical" evidence="6">
    <location>
        <begin position="186"/>
        <end position="207"/>
    </location>
</feature>
<protein>
    <recommendedName>
        <fullName evidence="7">Major facilitator superfamily (MFS) profile domain-containing protein</fullName>
    </recommendedName>
</protein>
<evidence type="ECO:0000256" key="4">
    <source>
        <dbReference type="ARBA" id="ARBA00022989"/>
    </source>
</evidence>
<feature type="transmembrane region" description="Helical" evidence="6">
    <location>
        <begin position="227"/>
        <end position="245"/>
    </location>
</feature>
<keyword evidence="4 6" id="KW-1133">Transmembrane helix</keyword>
<dbReference type="SUPFAM" id="SSF103473">
    <property type="entry name" value="MFS general substrate transporter"/>
    <property type="match status" value="1"/>
</dbReference>
<feature type="domain" description="Major facilitator superfamily (MFS) profile" evidence="7">
    <location>
        <begin position="228"/>
        <end position="436"/>
    </location>
</feature>
<feature type="transmembrane region" description="Helical" evidence="6">
    <location>
        <begin position="20"/>
        <end position="46"/>
    </location>
</feature>
<dbReference type="EMBL" id="NOXU01000010">
    <property type="protein sequence ID" value="OYQ37813.1"/>
    <property type="molecule type" value="Genomic_DNA"/>
</dbReference>
<evidence type="ECO:0000256" key="2">
    <source>
        <dbReference type="ARBA" id="ARBA00022475"/>
    </source>
</evidence>
<feature type="transmembrane region" description="Helical" evidence="6">
    <location>
        <begin position="322"/>
        <end position="344"/>
    </location>
</feature>
<dbReference type="Gene3D" id="1.20.1250.20">
    <property type="entry name" value="MFS general substrate transporter like domains"/>
    <property type="match status" value="1"/>
</dbReference>
<evidence type="ECO:0000256" key="1">
    <source>
        <dbReference type="ARBA" id="ARBA00004651"/>
    </source>
</evidence>
<organism evidence="8 9">
    <name type="scientific">Niveispirillum lacus</name>
    <dbReference type="NCBI Taxonomy" id="1981099"/>
    <lineage>
        <taxon>Bacteria</taxon>
        <taxon>Pseudomonadati</taxon>
        <taxon>Pseudomonadota</taxon>
        <taxon>Alphaproteobacteria</taxon>
        <taxon>Rhodospirillales</taxon>
        <taxon>Azospirillaceae</taxon>
        <taxon>Niveispirillum</taxon>
    </lineage>
</organism>
<evidence type="ECO:0000256" key="3">
    <source>
        <dbReference type="ARBA" id="ARBA00022692"/>
    </source>
</evidence>
<dbReference type="PANTHER" id="PTHR23513:SF11">
    <property type="entry name" value="STAPHYLOFERRIN A TRANSPORTER"/>
    <property type="match status" value="1"/>
</dbReference>
<dbReference type="Proteomes" id="UP000216998">
    <property type="component" value="Unassembled WGS sequence"/>
</dbReference>
<dbReference type="InterPro" id="IPR011701">
    <property type="entry name" value="MFS"/>
</dbReference>
<keyword evidence="3 6" id="KW-0812">Transmembrane</keyword>
<evidence type="ECO:0000256" key="6">
    <source>
        <dbReference type="SAM" id="Phobius"/>
    </source>
</evidence>
<comment type="subcellular location">
    <subcellularLocation>
        <location evidence="1">Cell membrane</location>
        <topology evidence="1">Multi-pass membrane protein</topology>
    </subcellularLocation>
</comment>
<accession>A0A255Z8D1</accession>
<feature type="transmembrane region" description="Helical" evidence="6">
    <location>
        <begin position="297"/>
        <end position="316"/>
    </location>
</feature>
<feature type="transmembrane region" description="Helical" evidence="6">
    <location>
        <begin position="85"/>
        <end position="106"/>
    </location>
</feature>
<dbReference type="InterPro" id="IPR036259">
    <property type="entry name" value="MFS_trans_sf"/>
</dbReference>
<evidence type="ECO:0000256" key="5">
    <source>
        <dbReference type="ARBA" id="ARBA00023136"/>
    </source>
</evidence>
<keyword evidence="2" id="KW-1003">Cell membrane</keyword>
<gene>
    <name evidence="8" type="ORF">CHU95_00440</name>
</gene>
<feature type="transmembrane region" description="Helical" evidence="6">
    <location>
        <begin position="52"/>
        <end position="73"/>
    </location>
</feature>
<keyword evidence="5 6" id="KW-0472">Membrane</keyword>
<dbReference type="GO" id="GO:0022857">
    <property type="term" value="F:transmembrane transporter activity"/>
    <property type="evidence" value="ECO:0007669"/>
    <property type="project" value="InterPro"/>
</dbReference>